<feature type="region of interest" description="Disordered" evidence="1">
    <location>
        <begin position="109"/>
        <end position="178"/>
    </location>
</feature>
<feature type="compositionally biased region" description="Basic residues" evidence="1">
    <location>
        <begin position="155"/>
        <end position="178"/>
    </location>
</feature>
<keyword evidence="3" id="KW-1185">Reference proteome</keyword>
<proteinExistence type="predicted"/>
<name>A0A834PAR4_VESPE</name>
<reference evidence="2" key="1">
    <citation type="journal article" date="2020" name="G3 (Bethesda)">
        <title>High-Quality Assemblies for Three Invasive Social Wasps from the &lt;i&gt;Vespula&lt;/i&gt; Genus.</title>
        <authorList>
            <person name="Harrop T.W.R."/>
            <person name="Guhlin J."/>
            <person name="McLaughlin G.M."/>
            <person name="Permina E."/>
            <person name="Stockwell P."/>
            <person name="Gilligan J."/>
            <person name="Le Lec M.F."/>
            <person name="Gruber M.A.M."/>
            <person name="Quinn O."/>
            <person name="Lovegrove M."/>
            <person name="Duncan E.J."/>
            <person name="Remnant E.J."/>
            <person name="Van Eeckhoven J."/>
            <person name="Graham B."/>
            <person name="Knapp R.A."/>
            <person name="Langford K.W."/>
            <person name="Kronenberg Z."/>
            <person name="Press M.O."/>
            <person name="Eacker S.M."/>
            <person name="Wilson-Rankin E.E."/>
            <person name="Purcell J."/>
            <person name="Lester P.J."/>
            <person name="Dearden P.K."/>
        </authorList>
    </citation>
    <scope>NUCLEOTIDE SEQUENCE</scope>
    <source>
        <strain evidence="2">Volc-1</strain>
    </source>
</reference>
<accession>A0A834PAR4</accession>
<organism evidence="2 3">
    <name type="scientific">Vespula pensylvanica</name>
    <name type="common">Western yellow jacket</name>
    <name type="synonym">Wasp</name>
    <dbReference type="NCBI Taxonomy" id="30213"/>
    <lineage>
        <taxon>Eukaryota</taxon>
        <taxon>Metazoa</taxon>
        <taxon>Ecdysozoa</taxon>
        <taxon>Arthropoda</taxon>
        <taxon>Hexapoda</taxon>
        <taxon>Insecta</taxon>
        <taxon>Pterygota</taxon>
        <taxon>Neoptera</taxon>
        <taxon>Endopterygota</taxon>
        <taxon>Hymenoptera</taxon>
        <taxon>Apocrita</taxon>
        <taxon>Aculeata</taxon>
        <taxon>Vespoidea</taxon>
        <taxon>Vespidae</taxon>
        <taxon>Vespinae</taxon>
        <taxon>Vespula</taxon>
    </lineage>
</organism>
<evidence type="ECO:0000313" key="3">
    <source>
        <dbReference type="Proteomes" id="UP000600918"/>
    </source>
</evidence>
<evidence type="ECO:0000256" key="1">
    <source>
        <dbReference type="SAM" id="MobiDB-lite"/>
    </source>
</evidence>
<feature type="region of interest" description="Disordered" evidence="1">
    <location>
        <begin position="40"/>
        <end position="62"/>
    </location>
</feature>
<dbReference type="AlphaFoldDB" id="A0A834PAR4"/>
<feature type="compositionally biased region" description="Basic and acidic residues" evidence="1">
    <location>
        <begin position="109"/>
        <end position="127"/>
    </location>
</feature>
<gene>
    <name evidence="2" type="ORF">H0235_002729</name>
</gene>
<protein>
    <submittedName>
        <fullName evidence="2">Uncharacterized protein</fullName>
    </submittedName>
</protein>
<feature type="compositionally biased region" description="Basic and acidic residues" evidence="1">
    <location>
        <begin position="42"/>
        <end position="59"/>
    </location>
</feature>
<sequence>MAGGCGTTRDVRKIERIQITGCGEGWEGWKRTTGLVPSGRATEMEKTKERWRGSREARRTGSAKKILESLRAALVLPIRIKLPSRMIDSRLPWWGHVRALKGCLEEKLNPYSGSKKEDAEEPQKVEKEEEQEEQEQEKEREEEEQEEEQEEEEKKKKRRRRRTRRRRKRRSRSRREAT</sequence>
<dbReference type="Proteomes" id="UP000600918">
    <property type="component" value="Unassembled WGS sequence"/>
</dbReference>
<dbReference type="EMBL" id="JACSDY010000002">
    <property type="protein sequence ID" value="KAF7434538.1"/>
    <property type="molecule type" value="Genomic_DNA"/>
</dbReference>
<evidence type="ECO:0000313" key="2">
    <source>
        <dbReference type="EMBL" id="KAF7434538.1"/>
    </source>
</evidence>
<comment type="caution">
    <text evidence="2">The sequence shown here is derived from an EMBL/GenBank/DDBJ whole genome shotgun (WGS) entry which is preliminary data.</text>
</comment>
<feature type="compositionally biased region" description="Acidic residues" evidence="1">
    <location>
        <begin position="128"/>
        <end position="151"/>
    </location>
</feature>